<accession>A0A3S5CVX8</accession>
<sequence>MCSQLPHRPIASPPHHPTTPPPNASPGGCSGQLASPFDMSTDQVGLGELIQRRVPAVAVDLDSCYATPPANRQTSRHLLALLPTPNTSQASYSSPHPSTPLHTPPHRPTRIHILHHSPTLLHYTTLYWTTPKCCTILYYIMQFNTVQYNTRKHNAIQYYTIIYFINHTKLY</sequence>
<evidence type="ECO:0000313" key="2">
    <source>
        <dbReference type="EMBL" id="VEL44247.1"/>
    </source>
</evidence>
<keyword evidence="3" id="KW-1185">Reference proteome</keyword>
<name>A0A3S5CVX8_9PLAT</name>
<organism evidence="2 3">
    <name type="scientific">Protopolystoma xenopodis</name>
    <dbReference type="NCBI Taxonomy" id="117903"/>
    <lineage>
        <taxon>Eukaryota</taxon>
        <taxon>Metazoa</taxon>
        <taxon>Spiralia</taxon>
        <taxon>Lophotrochozoa</taxon>
        <taxon>Platyhelminthes</taxon>
        <taxon>Monogenea</taxon>
        <taxon>Polyopisthocotylea</taxon>
        <taxon>Polystomatidea</taxon>
        <taxon>Polystomatidae</taxon>
        <taxon>Protopolystoma</taxon>
    </lineage>
</organism>
<reference evidence="2" key="1">
    <citation type="submission" date="2018-11" db="EMBL/GenBank/DDBJ databases">
        <authorList>
            <consortium name="Pathogen Informatics"/>
        </authorList>
    </citation>
    <scope>NUCLEOTIDE SEQUENCE</scope>
</reference>
<comment type="caution">
    <text evidence="2">The sequence shown here is derived from an EMBL/GenBank/DDBJ whole genome shotgun (WGS) entry which is preliminary data.</text>
</comment>
<feature type="compositionally biased region" description="Pro residues" evidence="1">
    <location>
        <begin position="11"/>
        <end position="24"/>
    </location>
</feature>
<evidence type="ECO:0000256" key="1">
    <source>
        <dbReference type="SAM" id="MobiDB-lite"/>
    </source>
</evidence>
<evidence type="ECO:0000313" key="3">
    <source>
        <dbReference type="Proteomes" id="UP000784294"/>
    </source>
</evidence>
<dbReference type="AlphaFoldDB" id="A0A3S5CVX8"/>
<feature type="region of interest" description="Disordered" evidence="1">
    <location>
        <begin position="1"/>
        <end position="37"/>
    </location>
</feature>
<proteinExistence type="predicted"/>
<dbReference type="EMBL" id="CAAALY010292735">
    <property type="protein sequence ID" value="VEL44247.1"/>
    <property type="molecule type" value="Genomic_DNA"/>
</dbReference>
<dbReference type="Proteomes" id="UP000784294">
    <property type="component" value="Unassembled WGS sequence"/>
</dbReference>
<gene>
    <name evidence="2" type="ORF">PXEA_LOCUS37687</name>
</gene>
<protein>
    <submittedName>
        <fullName evidence="2">Uncharacterized protein</fullName>
    </submittedName>
</protein>